<dbReference type="RefSeq" id="WP_017045426.1">
    <property type="nucleotide sequence ID" value="NZ_AJYS02000050.1"/>
</dbReference>
<gene>
    <name evidence="7" type="ORF">A1QS_02420</name>
</gene>
<evidence type="ECO:0000256" key="1">
    <source>
        <dbReference type="ARBA" id="ARBA00004651"/>
    </source>
</evidence>
<feature type="transmembrane region" description="Helical" evidence="6">
    <location>
        <begin position="378"/>
        <end position="400"/>
    </location>
</feature>
<evidence type="ECO:0000256" key="3">
    <source>
        <dbReference type="ARBA" id="ARBA00022692"/>
    </source>
</evidence>
<dbReference type="InterPro" id="IPR050833">
    <property type="entry name" value="Poly_Biosynth_Transport"/>
</dbReference>
<keyword evidence="4 6" id="KW-1133">Transmembrane helix</keyword>
<dbReference type="EMBL" id="AJYS02000050">
    <property type="protein sequence ID" value="OEE41048.1"/>
    <property type="molecule type" value="Genomic_DNA"/>
</dbReference>
<evidence type="ECO:0000256" key="6">
    <source>
        <dbReference type="SAM" id="Phobius"/>
    </source>
</evidence>
<dbReference type="Proteomes" id="UP000094808">
    <property type="component" value="Unassembled WGS sequence"/>
</dbReference>
<dbReference type="PANTHER" id="PTHR30250">
    <property type="entry name" value="PST FAMILY PREDICTED COLANIC ACID TRANSPORTER"/>
    <property type="match status" value="1"/>
</dbReference>
<sequence>MIKKNVIILSERYAWLIASFIYTFYLAKTINIEIYGSYSLILSYVTIVSFYSLLSLNQTDIKDIVSKRNDFIDLIFGKMIISIFMFAFVSMITYFFYEKLINSVGFYSIFFILLAYFFSGASYADIWTQSDLKLECYLLVRIILIISLLCLKIYLVDSDTTLFETAILFFLDYFLLFIWSCIFLFKNRINFLNNSGVSHIYTSIKKYTIKIRNNYHLVLSFIMITMYSRIDQYMIGTLSGNINDVAYLSILSKMQEGLTVIVTAFGISQFPNLVKSKLDEKYNCSARRFTIKSMIILMFLAVLYYCIAPYIVKFIFNHTIENYVILLYSISIFFCGLSIVTGRLLIIDNLPKVALYRNIVALILNLCINYFLIPLYSIQGAAIASCVSWFISGFLFLVLYNKTRYYFFRVKVKNDK</sequence>
<dbReference type="AlphaFoldDB" id="A0A853R848"/>
<keyword evidence="8" id="KW-1185">Reference proteome</keyword>
<organism evidence="7 8">
    <name type="scientific">Vibrio ordalii FS-238</name>
    <dbReference type="NCBI Taxonomy" id="617133"/>
    <lineage>
        <taxon>Bacteria</taxon>
        <taxon>Pseudomonadati</taxon>
        <taxon>Pseudomonadota</taxon>
        <taxon>Gammaproteobacteria</taxon>
        <taxon>Vibrionales</taxon>
        <taxon>Vibrionaceae</taxon>
        <taxon>Vibrio</taxon>
    </lineage>
</organism>
<comment type="caution">
    <text evidence="7">The sequence shown here is derived from an EMBL/GenBank/DDBJ whole genome shotgun (WGS) entry which is preliminary data.</text>
</comment>
<keyword evidence="2" id="KW-1003">Cell membrane</keyword>
<feature type="transmembrane region" description="Helical" evidence="6">
    <location>
        <begin position="75"/>
        <end position="97"/>
    </location>
</feature>
<feature type="transmembrane region" description="Helical" evidence="6">
    <location>
        <begin position="295"/>
        <end position="316"/>
    </location>
</feature>
<feature type="transmembrane region" description="Helical" evidence="6">
    <location>
        <begin position="103"/>
        <end position="124"/>
    </location>
</feature>
<dbReference type="PANTHER" id="PTHR30250:SF11">
    <property type="entry name" value="O-ANTIGEN TRANSPORTER-RELATED"/>
    <property type="match status" value="1"/>
</dbReference>
<feature type="transmembrane region" description="Helical" evidence="6">
    <location>
        <begin position="136"/>
        <end position="155"/>
    </location>
</feature>
<feature type="transmembrane region" description="Helical" evidence="6">
    <location>
        <begin position="12"/>
        <end position="28"/>
    </location>
</feature>
<comment type="subcellular location">
    <subcellularLocation>
        <location evidence="1">Cell membrane</location>
        <topology evidence="1">Multi-pass membrane protein</topology>
    </subcellularLocation>
</comment>
<feature type="transmembrane region" description="Helical" evidence="6">
    <location>
        <begin position="213"/>
        <end position="230"/>
    </location>
</feature>
<proteinExistence type="predicted"/>
<evidence type="ECO:0000256" key="4">
    <source>
        <dbReference type="ARBA" id="ARBA00022989"/>
    </source>
</evidence>
<reference evidence="7 8" key="1">
    <citation type="journal article" date="2012" name="Science">
        <title>Ecological populations of bacteria act as socially cohesive units of antibiotic production and resistance.</title>
        <authorList>
            <person name="Cordero O.X."/>
            <person name="Wildschutte H."/>
            <person name="Kirkup B."/>
            <person name="Proehl S."/>
            <person name="Ngo L."/>
            <person name="Hussain F."/>
            <person name="Le Roux F."/>
            <person name="Mincer T."/>
            <person name="Polz M.F."/>
        </authorList>
    </citation>
    <scope>NUCLEOTIDE SEQUENCE [LARGE SCALE GENOMIC DNA]</scope>
    <source>
        <strain evidence="7 8">FS-238</strain>
    </source>
</reference>
<evidence type="ECO:0008006" key="9">
    <source>
        <dbReference type="Google" id="ProtNLM"/>
    </source>
</evidence>
<keyword evidence="5 6" id="KW-0472">Membrane</keyword>
<dbReference type="GO" id="GO:0005886">
    <property type="term" value="C:plasma membrane"/>
    <property type="evidence" value="ECO:0007669"/>
    <property type="project" value="UniProtKB-SubCell"/>
</dbReference>
<evidence type="ECO:0000313" key="7">
    <source>
        <dbReference type="EMBL" id="OEE41048.1"/>
    </source>
</evidence>
<feature type="transmembrane region" description="Helical" evidence="6">
    <location>
        <begin position="322"/>
        <end position="346"/>
    </location>
</feature>
<feature type="transmembrane region" description="Helical" evidence="6">
    <location>
        <begin position="167"/>
        <end position="185"/>
    </location>
</feature>
<evidence type="ECO:0000313" key="8">
    <source>
        <dbReference type="Proteomes" id="UP000094808"/>
    </source>
</evidence>
<feature type="transmembrane region" description="Helical" evidence="6">
    <location>
        <begin position="353"/>
        <end position="372"/>
    </location>
</feature>
<feature type="transmembrane region" description="Helical" evidence="6">
    <location>
        <begin position="34"/>
        <end position="54"/>
    </location>
</feature>
<name>A0A853R848_9VIBR</name>
<accession>A0A853R848</accession>
<keyword evidence="3 6" id="KW-0812">Transmembrane</keyword>
<evidence type="ECO:0000256" key="2">
    <source>
        <dbReference type="ARBA" id="ARBA00022475"/>
    </source>
</evidence>
<protein>
    <recommendedName>
        <fullName evidence="9">Polysaccharide biosynthesis protein C-terminal domain-containing protein</fullName>
    </recommendedName>
</protein>
<evidence type="ECO:0000256" key="5">
    <source>
        <dbReference type="ARBA" id="ARBA00023136"/>
    </source>
</evidence>